<evidence type="ECO:0000313" key="2">
    <source>
        <dbReference type="Proteomes" id="UP000044071"/>
    </source>
</evidence>
<name>A0A078KY43_9GAMM</name>
<gene>
    <name evidence="1" type="ORF">BN59_00932</name>
</gene>
<dbReference type="EMBL" id="CCSB01000001">
    <property type="protein sequence ID" value="CDZ76658.1"/>
    <property type="molecule type" value="Genomic_DNA"/>
</dbReference>
<dbReference type="AlphaFoldDB" id="A0A078KY43"/>
<reference evidence="1 2" key="1">
    <citation type="submission" date="2014-06" db="EMBL/GenBank/DDBJ databases">
        <authorList>
            <person name="Urmite Genomes Urmite Genomes"/>
        </authorList>
    </citation>
    <scope>NUCLEOTIDE SEQUENCE [LARGE SCALE GENOMIC DNA]</scope>
</reference>
<accession>A0A078KY43</accession>
<dbReference type="Proteomes" id="UP000044071">
    <property type="component" value="Unassembled WGS sequence"/>
</dbReference>
<proteinExistence type="predicted"/>
<protein>
    <submittedName>
        <fullName evidence="1">Uncharacterized protein</fullName>
    </submittedName>
</protein>
<keyword evidence="2" id="KW-1185">Reference proteome</keyword>
<dbReference type="RefSeq" id="WP_043873141.1">
    <property type="nucleotide sequence ID" value="NZ_CCVW01000001.1"/>
</dbReference>
<organism evidence="1 2">
    <name type="scientific">Legionella massiliensis</name>
    <dbReference type="NCBI Taxonomy" id="1034943"/>
    <lineage>
        <taxon>Bacteria</taxon>
        <taxon>Pseudomonadati</taxon>
        <taxon>Pseudomonadota</taxon>
        <taxon>Gammaproteobacteria</taxon>
        <taxon>Legionellales</taxon>
        <taxon>Legionellaceae</taxon>
        <taxon>Legionella</taxon>
    </lineage>
</organism>
<evidence type="ECO:0000313" key="1">
    <source>
        <dbReference type="EMBL" id="CDZ76658.1"/>
    </source>
</evidence>
<sequence length="169" mass="19558">MAAEENSVRELIRDTQKRLSQKCTTFSNAINENLFLFAKAPAYIPKAEELYRKLLEMSEILDNPPVHPEVALKKMKEIRADLKNYWLFSSKISLESVGGRFFTAVHREFYRAELKFKHPETEPNTPYADDMAMGYWGDERIKAVLTMAQTNKESILESIKESKQAFKMG</sequence>